<name>X6NIV3_RETFI</name>
<feature type="compositionally biased region" description="Basic and acidic residues" evidence="1">
    <location>
        <begin position="42"/>
        <end position="52"/>
    </location>
</feature>
<sequence length="426" mass="50859">MHTNNVLQLKYDPDWRLNTNAEEEKEDQTSPPLESLEDEPNDKEKSEQKTPEIIKVILKKSTNENTTSTDKESSSNIFLLNAEMRNALCEISPVFDAMFSRWKNANAKKQQYISTKKKKKKDQDVFLPQMEKVIFEAILKFAMKDVRWRDCLKEYWLEVLMAGQEFMISSLVLECGKISYLSTLYTLLTYERVFVQFRTLQSSDQSDSEVDTISENKESDTEQKVDVTEHEERDEKHTEETEKNSVNILRPDNDLKRLYEFHIEAIAVKLRREFHSLNVLADYHWVTTDQIKRLIHWFYQLMSFEPQLLFGLVICFVEKRLTTPDMTLTQKRAFTNTLMSALKEDIWKQICYKKCMKRECFWTEYYIYRKNLKEDNLSVFYFKGNIFLMISRFTILFMKFFVSSFKILIKYMLKVVPREQVIPPFF</sequence>
<feature type="transmembrane region" description="Helical" evidence="2">
    <location>
        <begin position="380"/>
        <end position="402"/>
    </location>
</feature>
<evidence type="ECO:0000313" key="3">
    <source>
        <dbReference type="EMBL" id="ETO26260.1"/>
    </source>
</evidence>
<evidence type="ECO:0000256" key="1">
    <source>
        <dbReference type="SAM" id="MobiDB-lite"/>
    </source>
</evidence>
<accession>X6NIV3</accession>
<keyword evidence="4" id="KW-1185">Reference proteome</keyword>
<feature type="compositionally biased region" description="Basic and acidic residues" evidence="1">
    <location>
        <begin position="214"/>
        <end position="243"/>
    </location>
</feature>
<keyword evidence="2" id="KW-0472">Membrane</keyword>
<keyword evidence="2" id="KW-0812">Transmembrane</keyword>
<dbReference type="InterPro" id="IPR011333">
    <property type="entry name" value="SKP1/BTB/POZ_sf"/>
</dbReference>
<reference evidence="3 4" key="1">
    <citation type="journal article" date="2013" name="Curr. Biol.">
        <title>The Genome of the Foraminiferan Reticulomyxa filosa.</title>
        <authorList>
            <person name="Glockner G."/>
            <person name="Hulsmann N."/>
            <person name="Schleicher M."/>
            <person name="Noegel A.A."/>
            <person name="Eichinger L."/>
            <person name="Gallinger C."/>
            <person name="Pawlowski J."/>
            <person name="Sierra R."/>
            <person name="Euteneuer U."/>
            <person name="Pillet L."/>
            <person name="Moustafa A."/>
            <person name="Platzer M."/>
            <person name="Groth M."/>
            <person name="Szafranski K."/>
            <person name="Schliwa M."/>
        </authorList>
    </citation>
    <scope>NUCLEOTIDE SEQUENCE [LARGE SCALE GENOMIC DNA]</scope>
</reference>
<evidence type="ECO:0000256" key="2">
    <source>
        <dbReference type="SAM" id="Phobius"/>
    </source>
</evidence>
<dbReference type="EMBL" id="ASPP01007986">
    <property type="protein sequence ID" value="ETO26260.1"/>
    <property type="molecule type" value="Genomic_DNA"/>
</dbReference>
<feature type="region of interest" description="Disordered" evidence="1">
    <location>
        <begin position="1"/>
        <end position="52"/>
    </location>
</feature>
<dbReference type="Proteomes" id="UP000023152">
    <property type="component" value="Unassembled WGS sequence"/>
</dbReference>
<dbReference type="Gene3D" id="3.30.710.10">
    <property type="entry name" value="Potassium Channel Kv1.1, Chain A"/>
    <property type="match status" value="1"/>
</dbReference>
<evidence type="ECO:0008006" key="5">
    <source>
        <dbReference type="Google" id="ProtNLM"/>
    </source>
</evidence>
<gene>
    <name evidence="3" type="ORF">RFI_10875</name>
</gene>
<feature type="region of interest" description="Disordered" evidence="1">
    <location>
        <begin position="208"/>
        <end position="244"/>
    </location>
</feature>
<evidence type="ECO:0000313" key="4">
    <source>
        <dbReference type="Proteomes" id="UP000023152"/>
    </source>
</evidence>
<proteinExistence type="predicted"/>
<dbReference type="AlphaFoldDB" id="X6NIV3"/>
<comment type="caution">
    <text evidence="3">The sequence shown here is derived from an EMBL/GenBank/DDBJ whole genome shotgun (WGS) entry which is preliminary data.</text>
</comment>
<keyword evidence="2" id="KW-1133">Transmembrane helix</keyword>
<protein>
    <recommendedName>
        <fullName evidence="5">BTB domain-containing protein</fullName>
    </recommendedName>
</protein>
<organism evidence="3 4">
    <name type="scientific">Reticulomyxa filosa</name>
    <dbReference type="NCBI Taxonomy" id="46433"/>
    <lineage>
        <taxon>Eukaryota</taxon>
        <taxon>Sar</taxon>
        <taxon>Rhizaria</taxon>
        <taxon>Retaria</taxon>
        <taxon>Foraminifera</taxon>
        <taxon>Monothalamids</taxon>
        <taxon>Reticulomyxidae</taxon>
        <taxon>Reticulomyxa</taxon>
    </lineage>
</organism>